<dbReference type="PANTHER" id="PTHR43190:SF3">
    <property type="entry name" value="N-ACETYL-D-GLUCOSAMINE KINASE"/>
    <property type="match status" value="1"/>
</dbReference>
<evidence type="ECO:0000259" key="1">
    <source>
        <dbReference type="Pfam" id="PF01869"/>
    </source>
</evidence>
<sequence>MSTSNNYIIGVDGGNSKTDYYLFDLQGNYIDHLRTGTCSHERFADAYASTFRIMQQHLNELLLPHGLGIEQLQAAAFGLAGADIPPQKEQLNGVIERLGFRNYAVDNDSFLGIKAGSEKGYGICSINGSGMSTGGITKAGDRLQVGGVGSELSGDEAGGFYLARRVLRTVYDSFYRMGPDTSMTAPVMELMQVSEKSRFIETVVEGATKRNLPNTELMRILFAAADQGDAAAIRVIDQTAEQLARSTAGCLSNLDFSEETEIDIVLAGSVWIKAESPLLFERYKHYMSGWASPYHCRYIFLQVPPAAGAVLWAMELSYGQPVNSELRHKVIRSIEQVQAEQNAAAKSSYFH</sequence>
<dbReference type="SUPFAM" id="SSF53067">
    <property type="entry name" value="Actin-like ATPase domain"/>
    <property type="match status" value="2"/>
</dbReference>
<feature type="domain" description="ATPase BadF/BadG/BcrA/BcrD type" evidence="1">
    <location>
        <begin position="9"/>
        <end position="313"/>
    </location>
</feature>
<accession>A0ABQ1W0M9</accession>
<gene>
    <name evidence="2" type="primary">murK</name>
    <name evidence="2" type="ORF">GCM10010913_32160</name>
</gene>
<dbReference type="InterPro" id="IPR052519">
    <property type="entry name" value="Euk-type_GlcNAc_Kinase"/>
</dbReference>
<dbReference type="GO" id="GO:0016301">
    <property type="term" value="F:kinase activity"/>
    <property type="evidence" value="ECO:0007669"/>
    <property type="project" value="UniProtKB-KW"/>
</dbReference>
<keyword evidence="2" id="KW-0808">Transferase</keyword>
<keyword evidence="2" id="KW-0418">Kinase</keyword>
<evidence type="ECO:0000313" key="3">
    <source>
        <dbReference type="Proteomes" id="UP000608420"/>
    </source>
</evidence>
<evidence type="ECO:0000313" key="2">
    <source>
        <dbReference type="EMBL" id="GGG07949.1"/>
    </source>
</evidence>
<dbReference type="Pfam" id="PF01869">
    <property type="entry name" value="BcrAD_BadFG"/>
    <property type="match status" value="1"/>
</dbReference>
<dbReference type="InterPro" id="IPR002731">
    <property type="entry name" value="ATPase_BadF"/>
</dbReference>
<dbReference type="Proteomes" id="UP000608420">
    <property type="component" value="Unassembled WGS sequence"/>
</dbReference>
<dbReference type="RefSeq" id="WP_120463706.1">
    <property type="nucleotide sequence ID" value="NZ_BMIW01000025.1"/>
</dbReference>
<name>A0ABQ1W0M9_9BACL</name>
<organism evidence="2 3">
    <name type="scientific">Paenibacillus aceti</name>
    <dbReference type="NCBI Taxonomy" id="1820010"/>
    <lineage>
        <taxon>Bacteria</taxon>
        <taxon>Bacillati</taxon>
        <taxon>Bacillota</taxon>
        <taxon>Bacilli</taxon>
        <taxon>Bacillales</taxon>
        <taxon>Paenibacillaceae</taxon>
        <taxon>Paenibacillus</taxon>
    </lineage>
</organism>
<comment type="caution">
    <text evidence="2">The sequence shown here is derived from an EMBL/GenBank/DDBJ whole genome shotgun (WGS) entry which is preliminary data.</text>
</comment>
<dbReference type="InterPro" id="IPR043129">
    <property type="entry name" value="ATPase_NBD"/>
</dbReference>
<dbReference type="Gene3D" id="3.30.420.40">
    <property type="match status" value="2"/>
</dbReference>
<keyword evidence="3" id="KW-1185">Reference proteome</keyword>
<proteinExistence type="predicted"/>
<dbReference type="PANTHER" id="PTHR43190">
    <property type="entry name" value="N-ACETYL-D-GLUCOSAMINE KINASE"/>
    <property type="match status" value="1"/>
</dbReference>
<dbReference type="EMBL" id="BMIW01000025">
    <property type="protein sequence ID" value="GGG07949.1"/>
    <property type="molecule type" value="Genomic_DNA"/>
</dbReference>
<protein>
    <submittedName>
        <fullName evidence="2">N-acetylmuramic acid/N-acetylglucosamine kinase</fullName>
    </submittedName>
</protein>
<reference evidence="3" key="1">
    <citation type="journal article" date="2019" name="Int. J. Syst. Evol. Microbiol.">
        <title>The Global Catalogue of Microorganisms (GCM) 10K type strain sequencing project: providing services to taxonomists for standard genome sequencing and annotation.</title>
        <authorList>
            <consortium name="The Broad Institute Genomics Platform"/>
            <consortium name="The Broad Institute Genome Sequencing Center for Infectious Disease"/>
            <person name="Wu L."/>
            <person name="Ma J."/>
        </authorList>
    </citation>
    <scope>NUCLEOTIDE SEQUENCE [LARGE SCALE GENOMIC DNA]</scope>
    <source>
        <strain evidence="3">CGMCC 1.15420</strain>
    </source>
</reference>